<protein>
    <recommendedName>
        <fullName evidence="9">Indole-3-glycerol phosphate synthase</fullName>
        <shortName evidence="9">IGPS</shortName>
        <ecNumber evidence="9">4.1.1.48</ecNumber>
    </recommendedName>
</protein>
<sequence length="256" mass="28842">MTILTKIVKEKEKEVSRLKKDGVPDKERYYSTRSLQAAFQHSKHLNVIAEIKRASPSKGDIFTEVNPVQQAKEYVRAGASAISVLTDSAFFKGEMKDLHDIRQVVDVPILCKDFIIDAVQIDRAKYNGADVILLIAAALPKHKLVELFFYAKYQQLDVLLEVHNEVELQIALEINASIIGINNRDLKTFHVQIETTEKLAEKLNTDEILLISESGFRTQEDAKRAVQAGAKGILVGETLMRSKNIQETMNRLTLPI</sequence>
<keyword evidence="4 9" id="KW-0028">Amino-acid biosynthesis</keyword>
<dbReference type="NCBIfam" id="NF001377">
    <property type="entry name" value="PRK00278.2-4"/>
    <property type="match status" value="1"/>
</dbReference>
<evidence type="ECO:0000256" key="8">
    <source>
        <dbReference type="ARBA" id="ARBA00023239"/>
    </source>
</evidence>
<feature type="domain" description="Indole-3-glycerol phosphate synthase" evidence="10">
    <location>
        <begin position="4"/>
        <end position="252"/>
    </location>
</feature>
<reference evidence="11 12" key="1">
    <citation type="submission" date="2016-10" db="EMBL/GenBank/DDBJ databases">
        <authorList>
            <person name="de Groot N.N."/>
        </authorList>
    </citation>
    <scope>NUCLEOTIDE SEQUENCE [LARGE SCALE GENOMIC DNA]</scope>
    <source>
        <strain evidence="11 12">IBRC-M 10780</strain>
    </source>
</reference>
<evidence type="ECO:0000256" key="4">
    <source>
        <dbReference type="ARBA" id="ARBA00022605"/>
    </source>
</evidence>
<dbReference type="PANTHER" id="PTHR22854:SF2">
    <property type="entry name" value="INDOLE-3-GLYCEROL-PHOSPHATE SYNTHASE"/>
    <property type="match status" value="1"/>
</dbReference>
<keyword evidence="6 9" id="KW-0822">Tryptophan biosynthesis</keyword>
<dbReference type="SUPFAM" id="SSF51366">
    <property type="entry name" value="Ribulose-phoshate binding barrel"/>
    <property type="match status" value="1"/>
</dbReference>
<dbReference type="AlphaFoldDB" id="A0A1I0CI93"/>
<evidence type="ECO:0000256" key="1">
    <source>
        <dbReference type="ARBA" id="ARBA00001633"/>
    </source>
</evidence>
<dbReference type="EMBL" id="FOHE01000006">
    <property type="protein sequence ID" value="SET18688.1"/>
    <property type="molecule type" value="Genomic_DNA"/>
</dbReference>
<evidence type="ECO:0000256" key="9">
    <source>
        <dbReference type="HAMAP-Rule" id="MF_00134"/>
    </source>
</evidence>
<keyword evidence="12" id="KW-1185">Reference proteome</keyword>
<comment type="similarity">
    <text evidence="3 9">Belongs to the TrpC family.</text>
</comment>
<dbReference type="OrthoDB" id="9804217at2"/>
<dbReference type="Pfam" id="PF00218">
    <property type="entry name" value="IGPS"/>
    <property type="match status" value="1"/>
</dbReference>
<dbReference type="EC" id="4.1.1.48" evidence="9"/>
<dbReference type="InterPro" id="IPR001468">
    <property type="entry name" value="Indole-3-GlycerolPSynthase_CS"/>
</dbReference>
<gene>
    <name evidence="9" type="primary">trpC</name>
    <name evidence="11" type="ORF">SAMN05216389_106225</name>
</gene>
<dbReference type="UniPathway" id="UPA00035">
    <property type="reaction ID" value="UER00043"/>
</dbReference>
<dbReference type="CDD" id="cd00331">
    <property type="entry name" value="IGPS"/>
    <property type="match status" value="1"/>
</dbReference>
<dbReference type="GO" id="GO:0004640">
    <property type="term" value="F:phosphoribosylanthranilate isomerase activity"/>
    <property type="evidence" value="ECO:0007669"/>
    <property type="project" value="TreeGrafter"/>
</dbReference>
<dbReference type="Proteomes" id="UP000198618">
    <property type="component" value="Unassembled WGS sequence"/>
</dbReference>
<evidence type="ECO:0000313" key="12">
    <source>
        <dbReference type="Proteomes" id="UP000198618"/>
    </source>
</evidence>
<evidence type="ECO:0000256" key="6">
    <source>
        <dbReference type="ARBA" id="ARBA00022822"/>
    </source>
</evidence>
<dbReference type="InterPro" id="IPR013785">
    <property type="entry name" value="Aldolase_TIM"/>
</dbReference>
<organism evidence="11 12">
    <name type="scientific">Oceanobacillus limi</name>
    <dbReference type="NCBI Taxonomy" id="930131"/>
    <lineage>
        <taxon>Bacteria</taxon>
        <taxon>Bacillati</taxon>
        <taxon>Bacillota</taxon>
        <taxon>Bacilli</taxon>
        <taxon>Bacillales</taxon>
        <taxon>Bacillaceae</taxon>
        <taxon>Oceanobacillus</taxon>
    </lineage>
</organism>
<dbReference type="GO" id="GO:0004425">
    <property type="term" value="F:indole-3-glycerol-phosphate synthase activity"/>
    <property type="evidence" value="ECO:0007669"/>
    <property type="project" value="UniProtKB-UniRule"/>
</dbReference>
<evidence type="ECO:0000259" key="10">
    <source>
        <dbReference type="Pfam" id="PF00218"/>
    </source>
</evidence>
<dbReference type="GO" id="GO:0000162">
    <property type="term" value="P:L-tryptophan biosynthetic process"/>
    <property type="evidence" value="ECO:0007669"/>
    <property type="project" value="UniProtKB-UniRule"/>
</dbReference>
<dbReference type="RefSeq" id="WP_090868949.1">
    <property type="nucleotide sequence ID" value="NZ_FOHE01000006.1"/>
</dbReference>
<dbReference type="InterPro" id="IPR045186">
    <property type="entry name" value="Indole-3-glycerol_P_synth"/>
</dbReference>
<accession>A0A1I0CI93</accession>
<evidence type="ECO:0000256" key="5">
    <source>
        <dbReference type="ARBA" id="ARBA00022793"/>
    </source>
</evidence>
<dbReference type="PANTHER" id="PTHR22854">
    <property type="entry name" value="TRYPTOPHAN BIOSYNTHESIS PROTEIN"/>
    <property type="match status" value="1"/>
</dbReference>
<dbReference type="Gene3D" id="3.20.20.70">
    <property type="entry name" value="Aldolase class I"/>
    <property type="match status" value="1"/>
</dbReference>
<dbReference type="STRING" id="930131.SAMN05216389_106225"/>
<comment type="pathway">
    <text evidence="2 9">Amino-acid biosynthesis; L-tryptophan biosynthesis; L-tryptophan from chorismate: step 4/5.</text>
</comment>
<dbReference type="InterPro" id="IPR013798">
    <property type="entry name" value="Indole-3-glycerol_P_synth_dom"/>
</dbReference>
<keyword evidence="5 9" id="KW-0210">Decarboxylase</keyword>
<dbReference type="HAMAP" id="MF_00134_B">
    <property type="entry name" value="IGPS_B"/>
    <property type="match status" value="1"/>
</dbReference>
<dbReference type="PROSITE" id="PS00614">
    <property type="entry name" value="IGPS"/>
    <property type="match status" value="1"/>
</dbReference>
<keyword evidence="8 9" id="KW-0456">Lyase</keyword>
<evidence type="ECO:0000256" key="2">
    <source>
        <dbReference type="ARBA" id="ARBA00004696"/>
    </source>
</evidence>
<evidence type="ECO:0000256" key="7">
    <source>
        <dbReference type="ARBA" id="ARBA00023141"/>
    </source>
</evidence>
<dbReference type="NCBIfam" id="NF001371">
    <property type="entry name" value="PRK00278.1-3"/>
    <property type="match status" value="1"/>
</dbReference>
<dbReference type="FunFam" id="3.20.20.70:FF:000024">
    <property type="entry name" value="Indole-3-glycerol phosphate synthase"/>
    <property type="match status" value="1"/>
</dbReference>
<dbReference type="InterPro" id="IPR011060">
    <property type="entry name" value="RibuloseP-bd_barrel"/>
</dbReference>
<evidence type="ECO:0000256" key="3">
    <source>
        <dbReference type="ARBA" id="ARBA00008737"/>
    </source>
</evidence>
<comment type="catalytic activity">
    <reaction evidence="1 9">
        <text>1-(2-carboxyphenylamino)-1-deoxy-D-ribulose 5-phosphate + H(+) = (1S,2R)-1-C-(indol-3-yl)glycerol 3-phosphate + CO2 + H2O</text>
        <dbReference type="Rhea" id="RHEA:23476"/>
        <dbReference type="ChEBI" id="CHEBI:15377"/>
        <dbReference type="ChEBI" id="CHEBI:15378"/>
        <dbReference type="ChEBI" id="CHEBI:16526"/>
        <dbReference type="ChEBI" id="CHEBI:58613"/>
        <dbReference type="ChEBI" id="CHEBI:58866"/>
        <dbReference type="EC" id="4.1.1.48"/>
    </reaction>
</comment>
<keyword evidence="7 9" id="KW-0057">Aromatic amino acid biosynthesis</keyword>
<name>A0A1I0CI93_9BACI</name>
<evidence type="ECO:0000313" key="11">
    <source>
        <dbReference type="EMBL" id="SET18688.1"/>
    </source>
</evidence>
<proteinExistence type="inferred from homology"/>